<dbReference type="PANTHER" id="PTHR43261">
    <property type="entry name" value="TRANSLATION ELONGATION FACTOR G-RELATED"/>
    <property type="match status" value="1"/>
</dbReference>
<evidence type="ECO:0000313" key="4">
    <source>
        <dbReference type="EMBL" id="EKY27133.1"/>
    </source>
</evidence>
<name>L1QGM9_9CLOT</name>
<evidence type="ECO:0000256" key="2">
    <source>
        <dbReference type="ARBA" id="ARBA00023134"/>
    </source>
</evidence>
<evidence type="ECO:0000256" key="1">
    <source>
        <dbReference type="ARBA" id="ARBA00022741"/>
    </source>
</evidence>
<organism evidence="4 5">
    <name type="scientific">Clostridium celatum DSM 1785</name>
    <dbReference type="NCBI Taxonomy" id="545697"/>
    <lineage>
        <taxon>Bacteria</taxon>
        <taxon>Bacillati</taxon>
        <taxon>Bacillota</taxon>
        <taxon>Clostridia</taxon>
        <taxon>Eubacteriales</taxon>
        <taxon>Clostridiaceae</taxon>
        <taxon>Clostridium</taxon>
    </lineage>
</organism>
<feature type="domain" description="Tr-type G" evidence="3">
    <location>
        <begin position="7"/>
        <end position="112"/>
    </location>
</feature>
<keyword evidence="5" id="KW-1185">Reference proteome</keyword>
<dbReference type="HOGENOM" id="CLU_002794_8_3_9"/>
<comment type="caution">
    <text evidence="4">The sequence shown here is derived from an EMBL/GenBank/DDBJ whole genome shotgun (WGS) entry which is preliminary data.</text>
</comment>
<dbReference type="PROSITE" id="PS51722">
    <property type="entry name" value="G_TR_2"/>
    <property type="match status" value="1"/>
</dbReference>
<dbReference type="STRING" id="545697.HMPREF0216_01544"/>
<dbReference type="GO" id="GO:0003924">
    <property type="term" value="F:GTPase activity"/>
    <property type="evidence" value="ECO:0007669"/>
    <property type="project" value="InterPro"/>
</dbReference>
<dbReference type="PRINTS" id="PR00315">
    <property type="entry name" value="ELONGATNFCT"/>
</dbReference>
<accession>L1QGM9</accession>
<gene>
    <name evidence="4" type="ORF">HMPREF0216_01544</name>
</gene>
<protein>
    <recommendedName>
        <fullName evidence="3">Tr-type G domain-containing protein</fullName>
    </recommendedName>
</protein>
<evidence type="ECO:0000313" key="5">
    <source>
        <dbReference type="Proteomes" id="UP000010420"/>
    </source>
</evidence>
<dbReference type="Pfam" id="PF00009">
    <property type="entry name" value="GTP_EFTU"/>
    <property type="match status" value="1"/>
</dbReference>
<evidence type="ECO:0000259" key="3">
    <source>
        <dbReference type="PROSITE" id="PS51722"/>
    </source>
</evidence>
<dbReference type="eggNOG" id="COG0480">
    <property type="taxonomic scope" value="Bacteria"/>
</dbReference>
<proteinExistence type="predicted"/>
<dbReference type="Proteomes" id="UP000010420">
    <property type="component" value="Unassembled WGS sequence"/>
</dbReference>
<sequence length="112" mass="12582">MKDYNYKNLRNVGLIGHGATGKTSLAEALLFYTNNTDRLGKVEDGTTVMDYEQEEKKRGISLSTSIASFEENNTKINIVDMPGYFDFQGEMVQGMRAVDIATIVVLLYQVFK</sequence>
<dbReference type="Gene3D" id="3.40.50.300">
    <property type="entry name" value="P-loop containing nucleotide triphosphate hydrolases"/>
    <property type="match status" value="2"/>
</dbReference>
<reference evidence="4 5" key="1">
    <citation type="submission" date="2012-05" db="EMBL/GenBank/DDBJ databases">
        <authorList>
            <person name="Weinstock G."/>
            <person name="Sodergren E."/>
            <person name="Lobos E.A."/>
            <person name="Fulton L."/>
            <person name="Fulton R."/>
            <person name="Courtney L."/>
            <person name="Fronick C."/>
            <person name="O'Laughlin M."/>
            <person name="Godfrey J."/>
            <person name="Wilson R.M."/>
            <person name="Miner T."/>
            <person name="Farmer C."/>
            <person name="Delehaunty K."/>
            <person name="Cordes M."/>
            <person name="Minx P."/>
            <person name="Tomlinson C."/>
            <person name="Chen J."/>
            <person name="Wollam A."/>
            <person name="Pepin K.H."/>
            <person name="Bhonagiri V."/>
            <person name="Zhang X."/>
            <person name="Suruliraj S."/>
            <person name="Warren W."/>
            <person name="Mitreva M."/>
            <person name="Mardis E.R."/>
            <person name="Wilson R.K."/>
        </authorList>
    </citation>
    <scope>NUCLEOTIDE SEQUENCE [LARGE SCALE GENOMIC DNA]</scope>
    <source>
        <strain evidence="4 5">DSM 1785</strain>
    </source>
</reference>
<dbReference type="EMBL" id="AMEZ01000043">
    <property type="protein sequence ID" value="EKY27133.1"/>
    <property type="molecule type" value="Genomic_DNA"/>
</dbReference>
<dbReference type="SUPFAM" id="SSF52540">
    <property type="entry name" value="P-loop containing nucleoside triphosphate hydrolases"/>
    <property type="match status" value="1"/>
</dbReference>
<dbReference type="GO" id="GO:0005525">
    <property type="term" value="F:GTP binding"/>
    <property type="evidence" value="ECO:0007669"/>
    <property type="project" value="UniProtKB-KW"/>
</dbReference>
<dbReference type="PATRIC" id="fig|545697.3.peg.1520"/>
<dbReference type="GO" id="GO:0032790">
    <property type="term" value="P:ribosome disassembly"/>
    <property type="evidence" value="ECO:0007669"/>
    <property type="project" value="TreeGrafter"/>
</dbReference>
<dbReference type="InterPro" id="IPR027417">
    <property type="entry name" value="P-loop_NTPase"/>
</dbReference>
<keyword evidence="2" id="KW-0342">GTP-binding</keyword>
<dbReference type="PANTHER" id="PTHR43261:SF6">
    <property type="entry name" value="ELONGATION FACTOR G-LIKE PROTEIN"/>
    <property type="match status" value="1"/>
</dbReference>
<keyword evidence="1" id="KW-0547">Nucleotide-binding</keyword>
<dbReference type="AlphaFoldDB" id="L1QGM9"/>
<dbReference type="InterPro" id="IPR000795">
    <property type="entry name" value="T_Tr_GTP-bd_dom"/>
</dbReference>